<dbReference type="CDD" id="cd08023">
    <property type="entry name" value="GH16_laminarinase_like"/>
    <property type="match status" value="1"/>
</dbReference>
<dbReference type="SUPFAM" id="SSF49899">
    <property type="entry name" value="Concanavalin A-like lectins/glucanases"/>
    <property type="match status" value="1"/>
</dbReference>
<dbReference type="InterPro" id="IPR013320">
    <property type="entry name" value="ConA-like_dom_sf"/>
</dbReference>
<dbReference type="PANTHER" id="PTHR10963">
    <property type="entry name" value="GLYCOSYL HYDROLASE-RELATED"/>
    <property type="match status" value="1"/>
</dbReference>
<keyword evidence="3" id="KW-0378">Hydrolase</keyword>
<accession>A0ABU3U5H6</accession>
<organism evidence="3 4">
    <name type="scientific">Gilvirhabdus luticola</name>
    <dbReference type="NCBI Taxonomy" id="3079858"/>
    <lineage>
        <taxon>Bacteria</taxon>
        <taxon>Pseudomonadati</taxon>
        <taxon>Bacteroidota</taxon>
        <taxon>Flavobacteriia</taxon>
        <taxon>Flavobacteriales</taxon>
        <taxon>Flavobacteriaceae</taxon>
        <taxon>Gilvirhabdus</taxon>
    </lineage>
</organism>
<dbReference type="InterPro" id="IPR050546">
    <property type="entry name" value="Glycosyl_Hydrlase_16"/>
</dbReference>
<protein>
    <submittedName>
        <fullName evidence="3">Glycoside hydrolase family 16 protein</fullName>
    </submittedName>
</protein>
<dbReference type="PROSITE" id="PS51257">
    <property type="entry name" value="PROKAR_LIPOPROTEIN"/>
    <property type="match status" value="1"/>
</dbReference>
<reference evidence="3 4" key="1">
    <citation type="submission" date="2023-10" db="EMBL/GenBank/DDBJ databases">
        <title>Marimonas sp. nov. isolated from tidal mud flat.</title>
        <authorList>
            <person name="Jaincy N.J."/>
            <person name="Srinivasan S."/>
            <person name="Lee S.-S."/>
        </authorList>
    </citation>
    <scope>NUCLEOTIDE SEQUENCE [LARGE SCALE GENOMIC DNA]</scope>
    <source>
        <strain evidence="3 4">MJ-SS3</strain>
    </source>
</reference>
<sequence>MFKKIEHITQLLVFGLFSVIMLSCSDGGDDSPDIPPGPQEIIPSNLILNVEIIGADANNPNGNGSGQVRCTATATNAVKFGFKFDNSVEIQSQSGDIEYTFSNVGLNSYVISVFAYSSSNNVISSSKIVAVLVNNQSGATWSDEFNYSGAPKPSNWTYDLGDGGWGNNEVQTYTSTNKNVIVEDGVLKIIARAEDGEYTSARIKSENLYEFKYGRVEVRAKLPSSLGTWPAIWMLGANFDTVGWSTCGEIDIMEQTGWDKNTILGTCHWLDSASSSNASYGLNTVINTATTEFHIYSMEWDASTIKIFVDDTQYYAINIANSEIQNSPFHDKFFIILNVAMGGTLGGDIDPEFTEDTMEIDYVRVYQ</sequence>
<comment type="similarity">
    <text evidence="1">Belongs to the glycosyl hydrolase 16 family.</text>
</comment>
<dbReference type="Pfam" id="PF00722">
    <property type="entry name" value="Glyco_hydro_16"/>
    <property type="match status" value="1"/>
</dbReference>
<dbReference type="Proteomes" id="UP001268651">
    <property type="component" value="Unassembled WGS sequence"/>
</dbReference>
<name>A0ABU3U5H6_9FLAO</name>
<dbReference type="EMBL" id="JAWHTF010000002">
    <property type="protein sequence ID" value="MDU8885661.1"/>
    <property type="molecule type" value="Genomic_DNA"/>
</dbReference>
<dbReference type="InterPro" id="IPR000757">
    <property type="entry name" value="Beta-glucanase-like"/>
</dbReference>
<evidence type="ECO:0000313" key="4">
    <source>
        <dbReference type="Proteomes" id="UP001268651"/>
    </source>
</evidence>
<dbReference type="RefSeq" id="WP_316661559.1">
    <property type="nucleotide sequence ID" value="NZ_JAWHTF010000002.1"/>
</dbReference>
<proteinExistence type="inferred from homology"/>
<keyword evidence="4" id="KW-1185">Reference proteome</keyword>
<dbReference type="GO" id="GO:0016787">
    <property type="term" value="F:hydrolase activity"/>
    <property type="evidence" value="ECO:0007669"/>
    <property type="project" value="UniProtKB-KW"/>
</dbReference>
<evidence type="ECO:0000259" key="2">
    <source>
        <dbReference type="PROSITE" id="PS51762"/>
    </source>
</evidence>
<dbReference type="PROSITE" id="PS51762">
    <property type="entry name" value="GH16_2"/>
    <property type="match status" value="1"/>
</dbReference>
<comment type="caution">
    <text evidence="3">The sequence shown here is derived from an EMBL/GenBank/DDBJ whole genome shotgun (WGS) entry which is preliminary data.</text>
</comment>
<gene>
    <name evidence="3" type="ORF">RXV94_05780</name>
</gene>
<dbReference type="Gene3D" id="2.60.120.200">
    <property type="match status" value="1"/>
</dbReference>
<evidence type="ECO:0000256" key="1">
    <source>
        <dbReference type="ARBA" id="ARBA00006865"/>
    </source>
</evidence>
<evidence type="ECO:0000313" key="3">
    <source>
        <dbReference type="EMBL" id="MDU8885661.1"/>
    </source>
</evidence>
<feature type="domain" description="GH16" evidence="2">
    <location>
        <begin position="116"/>
        <end position="367"/>
    </location>
</feature>
<dbReference type="PANTHER" id="PTHR10963:SF55">
    <property type="entry name" value="GLYCOSIDE HYDROLASE FAMILY 16 PROTEIN"/>
    <property type="match status" value="1"/>
</dbReference>